<dbReference type="InterPro" id="IPR025827">
    <property type="entry name" value="Zn_ribbon_recom_dom"/>
</dbReference>
<keyword evidence="1" id="KW-0175">Coiled coil</keyword>
<dbReference type="Gene3D" id="3.90.1750.20">
    <property type="entry name" value="Putative Large Serine Recombinase, Chain B, Domain 2"/>
    <property type="match status" value="1"/>
</dbReference>
<dbReference type="InterPro" id="IPR036162">
    <property type="entry name" value="Resolvase-like_N_sf"/>
</dbReference>
<evidence type="ECO:0000313" key="5">
    <source>
        <dbReference type="Proteomes" id="UP000811365"/>
    </source>
</evidence>
<feature type="coiled-coil region" evidence="1">
    <location>
        <begin position="409"/>
        <end position="436"/>
    </location>
</feature>
<dbReference type="InterPro" id="IPR038109">
    <property type="entry name" value="DNA_bind_recomb_sf"/>
</dbReference>
<dbReference type="InterPro" id="IPR050639">
    <property type="entry name" value="SSR_resolvase"/>
</dbReference>
<comment type="caution">
    <text evidence="4">The sequence shown here is derived from an EMBL/GenBank/DDBJ whole genome shotgun (WGS) entry which is preliminary data.</text>
</comment>
<organism evidence="4 5">
    <name type="scientific">Faecalibacterium prausnitzii</name>
    <dbReference type="NCBI Taxonomy" id="853"/>
    <lineage>
        <taxon>Bacteria</taxon>
        <taxon>Bacillati</taxon>
        <taxon>Bacillota</taxon>
        <taxon>Clostridia</taxon>
        <taxon>Eubacteriales</taxon>
        <taxon>Oscillospiraceae</taxon>
        <taxon>Faecalibacterium</taxon>
    </lineage>
</organism>
<dbReference type="EMBL" id="JAGZYH010000049">
    <property type="protein sequence ID" value="MBS6622757.1"/>
    <property type="molecule type" value="Genomic_DNA"/>
</dbReference>
<dbReference type="SUPFAM" id="SSF53041">
    <property type="entry name" value="Resolvase-like"/>
    <property type="match status" value="1"/>
</dbReference>
<dbReference type="Pfam" id="PF07508">
    <property type="entry name" value="Recombinase"/>
    <property type="match status" value="1"/>
</dbReference>
<name>A0A9E1M1N8_9FIRM</name>
<feature type="domain" description="Recombinase" evidence="3">
    <location>
        <begin position="178"/>
        <end position="282"/>
    </location>
</feature>
<dbReference type="Gene3D" id="3.40.50.1390">
    <property type="entry name" value="Resolvase, N-terminal catalytic domain"/>
    <property type="match status" value="1"/>
</dbReference>
<protein>
    <submittedName>
        <fullName evidence="4">Recombinase family protein</fullName>
    </submittedName>
</protein>
<evidence type="ECO:0000256" key="1">
    <source>
        <dbReference type="SAM" id="Coils"/>
    </source>
</evidence>
<reference evidence="4" key="1">
    <citation type="submission" date="2021-02" db="EMBL/GenBank/DDBJ databases">
        <title>Infant gut strain persistence is associated with maternal origin, phylogeny, and functional potential including surface adhesion and iron acquisition.</title>
        <authorList>
            <person name="Lou Y.C."/>
        </authorList>
    </citation>
    <scope>NUCLEOTIDE SEQUENCE</scope>
    <source>
        <strain evidence="4">L2_039_000G1_dasL2_039_000G1_maxbin2.maxbin.077</strain>
    </source>
</reference>
<evidence type="ECO:0000313" key="4">
    <source>
        <dbReference type="EMBL" id="MBS6622757.1"/>
    </source>
</evidence>
<dbReference type="PANTHER" id="PTHR30461">
    <property type="entry name" value="DNA-INVERTASE FROM LAMBDOID PROPHAGE"/>
    <property type="match status" value="1"/>
</dbReference>
<feature type="domain" description="Resolvase/invertase-type recombinase catalytic" evidence="2">
    <location>
        <begin position="26"/>
        <end position="171"/>
    </location>
</feature>
<dbReference type="Proteomes" id="UP000811365">
    <property type="component" value="Unassembled WGS sequence"/>
</dbReference>
<evidence type="ECO:0000259" key="3">
    <source>
        <dbReference type="PROSITE" id="PS51737"/>
    </source>
</evidence>
<dbReference type="SMART" id="SM00857">
    <property type="entry name" value="Resolvase"/>
    <property type="match status" value="1"/>
</dbReference>
<dbReference type="InterPro" id="IPR011109">
    <property type="entry name" value="DNA_bind_recombinase_dom"/>
</dbReference>
<gene>
    <name evidence="4" type="ORF">KH315_11445</name>
</gene>
<dbReference type="GO" id="GO:0000150">
    <property type="term" value="F:DNA strand exchange activity"/>
    <property type="evidence" value="ECO:0007669"/>
    <property type="project" value="InterPro"/>
</dbReference>
<evidence type="ECO:0000259" key="2">
    <source>
        <dbReference type="PROSITE" id="PS51736"/>
    </source>
</evidence>
<dbReference type="Pfam" id="PF13408">
    <property type="entry name" value="Zn_ribbon_recom"/>
    <property type="match status" value="1"/>
</dbReference>
<dbReference type="PROSITE" id="PS51736">
    <property type="entry name" value="RECOMBINASES_3"/>
    <property type="match status" value="1"/>
</dbReference>
<dbReference type="Pfam" id="PF00239">
    <property type="entry name" value="Resolvase"/>
    <property type="match status" value="1"/>
</dbReference>
<dbReference type="PROSITE" id="PS51737">
    <property type="entry name" value="RECOMBINASE_DNA_BIND"/>
    <property type="match status" value="1"/>
</dbReference>
<dbReference type="InterPro" id="IPR006119">
    <property type="entry name" value="Resolv_N"/>
</dbReference>
<dbReference type="PANTHER" id="PTHR30461:SF23">
    <property type="entry name" value="DNA RECOMBINASE-RELATED"/>
    <property type="match status" value="1"/>
</dbReference>
<accession>A0A9E1M1N8</accession>
<sequence length="541" mass="60824">MNALEIARSLQSSAKPQQAAPPPRRRVAVYARYSSVKQNDLSIEGQLREATEYCLKHDYAVVAQYVDQAKSGRSRGARAEFNRMMEDSARGIFDIVLVYKFNRFFRNLNQQSICLEELKKNGVDLLSIRDPIPDGRGGIYMRAIYGADAEAYSVGLSEDTKRGMLDAHREGKNTGMVPFGYTVRDRRQVIDPGPAEAVRLAFVMYAAGYSMVEICKIINAKGFRTRYGNPLSVSMLAQVLRRVDYMGLSVYKGEIEEAPHLRIVEPELFQQVQEALAARVKAPQRGRAKIPFELTGKLFCGHCGQPMFGDSGTSRAGETKYYYTCKGRRKLRTCKKESVPKEQLEQAVFRTAVQALTEENIARLALEAEQCSQKLISNGDVIRSLQEQIHAAGAEIKNIGRAIAQGIITDTTKQMLMNAEQRRADLERELLRQQSIARQGITAEEVSAWLMLFRAQAVNDKELRSMIFRKLVQEVYVFDGPTGKKEDGYIIVWLSLTPSVRLTENLFGRSQAWGARIDVSEHFETVVVSPMVFGTVARVFS</sequence>
<dbReference type="GO" id="GO:0003677">
    <property type="term" value="F:DNA binding"/>
    <property type="evidence" value="ECO:0007669"/>
    <property type="project" value="InterPro"/>
</dbReference>
<proteinExistence type="predicted"/>
<dbReference type="AlphaFoldDB" id="A0A9E1M1N8"/>
<dbReference type="CDD" id="cd00338">
    <property type="entry name" value="Ser_Recombinase"/>
    <property type="match status" value="1"/>
</dbReference>